<feature type="domain" description="Fe-containing alcohol dehydrogenase-like C-terminal" evidence="4">
    <location>
        <begin position="154"/>
        <end position="352"/>
    </location>
</feature>
<dbReference type="SUPFAM" id="SSF56796">
    <property type="entry name" value="Dehydroquinate synthase-like"/>
    <property type="match status" value="1"/>
</dbReference>
<comment type="similarity">
    <text evidence="1">Belongs to the iron-containing alcohol dehydrogenase family.</text>
</comment>
<dbReference type="PANTHER" id="PTHR11496:SF83">
    <property type="entry name" value="HYDROXYACID-OXOACID TRANSHYDROGENASE, MITOCHONDRIAL"/>
    <property type="match status" value="1"/>
</dbReference>
<dbReference type="AlphaFoldDB" id="A0A1H3HX19"/>
<dbReference type="PANTHER" id="PTHR11496">
    <property type="entry name" value="ALCOHOL DEHYDROGENASE"/>
    <property type="match status" value="1"/>
</dbReference>
<dbReference type="InterPro" id="IPR039697">
    <property type="entry name" value="Alcohol_dehydrogenase_Fe"/>
</dbReference>
<accession>A0A1H3HX19</accession>
<evidence type="ECO:0000313" key="6">
    <source>
        <dbReference type="Proteomes" id="UP000198935"/>
    </source>
</evidence>
<dbReference type="GO" id="GO:0046872">
    <property type="term" value="F:metal ion binding"/>
    <property type="evidence" value="ECO:0007669"/>
    <property type="project" value="InterPro"/>
</dbReference>
<evidence type="ECO:0000256" key="2">
    <source>
        <dbReference type="ARBA" id="ARBA00023002"/>
    </source>
</evidence>
<dbReference type="STRING" id="1503961.SAMN05421736_101642"/>
<proteinExistence type="inferred from homology"/>
<sequence>MERVSRFSGKRIWFVCDPFLTDLPVISSLMAKLEKNNTLSVFQEVVPDPPVGKIIEGTAGFLRFKPNVIIAAGGGSAIDTAKAVLFFSRKASGHKIDQFLAIPTTSGTGSEVTSISVITDPEKKVKYPLADAALIPDEALLNAELVVSCPKSVTAYSGMDVLTHSLEALVATKATNCSDAFAEKSVQLVLANLLQCYEDGTNSEARASMHEASCMAGLAFENAGLGICHAISHQLGGHFHLPHGLVNAMLLPHVIAFNSGNATAGKKYAAVARMTGIAPMWCDDHAAVKYLIAEITNLADKLDCCRSLTAAGVLKEDSLAALKEIVENAEKDFTLTGNPIQPAKEEITALCLAII</sequence>
<evidence type="ECO:0000259" key="3">
    <source>
        <dbReference type="Pfam" id="PF00465"/>
    </source>
</evidence>
<dbReference type="Proteomes" id="UP000198935">
    <property type="component" value="Unassembled WGS sequence"/>
</dbReference>
<dbReference type="FunFam" id="1.20.1090.10:FF:000001">
    <property type="entry name" value="Aldehyde-alcohol dehydrogenase"/>
    <property type="match status" value="1"/>
</dbReference>
<dbReference type="Gene3D" id="1.20.1090.10">
    <property type="entry name" value="Dehydroquinate synthase-like - alpha domain"/>
    <property type="match status" value="1"/>
</dbReference>
<keyword evidence="6" id="KW-1185">Reference proteome</keyword>
<evidence type="ECO:0000313" key="5">
    <source>
        <dbReference type="EMBL" id="SDY20021.1"/>
    </source>
</evidence>
<dbReference type="InterPro" id="IPR056798">
    <property type="entry name" value="ADH_Fe_C"/>
</dbReference>
<dbReference type="Gene3D" id="3.40.50.1970">
    <property type="match status" value="1"/>
</dbReference>
<dbReference type="EMBL" id="FNPI01000001">
    <property type="protein sequence ID" value="SDY20021.1"/>
    <property type="molecule type" value="Genomic_DNA"/>
</dbReference>
<dbReference type="CDD" id="cd08180">
    <property type="entry name" value="PDD"/>
    <property type="match status" value="1"/>
</dbReference>
<protein>
    <submittedName>
        <fullName evidence="5">1-propanol dehydrogenase</fullName>
    </submittedName>
</protein>
<evidence type="ECO:0000259" key="4">
    <source>
        <dbReference type="Pfam" id="PF25137"/>
    </source>
</evidence>
<dbReference type="Pfam" id="PF25137">
    <property type="entry name" value="ADH_Fe_C"/>
    <property type="match status" value="1"/>
</dbReference>
<evidence type="ECO:0000256" key="1">
    <source>
        <dbReference type="ARBA" id="ARBA00007358"/>
    </source>
</evidence>
<dbReference type="FunFam" id="3.40.50.1970:FF:000003">
    <property type="entry name" value="Alcohol dehydrogenase, iron-containing"/>
    <property type="match status" value="1"/>
</dbReference>
<dbReference type="GO" id="GO:0004022">
    <property type="term" value="F:alcohol dehydrogenase (NAD+) activity"/>
    <property type="evidence" value="ECO:0007669"/>
    <property type="project" value="TreeGrafter"/>
</dbReference>
<dbReference type="Pfam" id="PF00465">
    <property type="entry name" value="Fe-ADH"/>
    <property type="match status" value="1"/>
</dbReference>
<reference evidence="6" key="1">
    <citation type="submission" date="2016-10" db="EMBL/GenBank/DDBJ databases">
        <authorList>
            <person name="Varghese N."/>
            <person name="Submissions S."/>
        </authorList>
    </citation>
    <scope>NUCLEOTIDE SEQUENCE [LARGE SCALE GENOMIC DNA]</scope>
    <source>
        <strain evidence="6">SP</strain>
    </source>
</reference>
<feature type="domain" description="Alcohol dehydrogenase iron-type/glycerol dehydrogenase GldA" evidence="3">
    <location>
        <begin position="4"/>
        <end position="142"/>
    </location>
</feature>
<gene>
    <name evidence="5" type="ORF">SAMN05421736_101642</name>
</gene>
<keyword evidence="2" id="KW-0560">Oxidoreductase</keyword>
<organism evidence="5 6">
    <name type="scientific">Evansella caseinilytica</name>
    <dbReference type="NCBI Taxonomy" id="1503961"/>
    <lineage>
        <taxon>Bacteria</taxon>
        <taxon>Bacillati</taxon>
        <taxon>Bacillota</taxon>
        <taxon>Bacilli</taxon>
        <taxon>Bacillales</taxon>
        <taxon>Bacillaceae</taxon>
        <taxon>Evansella</taxon>
    </lineage>
</organism>
<name>A0A1H3HX19_9BACI</name>
<dbReference type="InterPro" id="IPR001670">
    <property type="entry name" value="ADH_Fe/GldA"/>
</dbReference>